<evidence type="ECO:0000313" key="1">
    <source>
        <dbReference type="EMBL" id="SUT91374.1"/>
    </source>
</evidence>
<dbReference type="EMBL" id="UFRQ01000003">
    <property type="protein sequence ID" value="SUT91374.1"/>
    <property type="molecule type" value="Genomic_DNA"/>
</dbReference>
<dbReference type="Gene3D" id="3.30.2000.10">
    <property type="entry name" value="Phage tail protein-like"/>
    <property type="match status" value="1"/>
</dbReference>
<dbReference type="InterPro" id="IPR038042">
    <property type="entry name" value="Gp37-like"/>
</dbReference>
<dbReference type="Proteomes" id="UP000254649">
    <property type="component" value="Unassembled WGS sequence"/>
</dbReference>
<dbReference type="AlphaFoldDB" id="A0A380TUL0"/>
<reference evidence="1 3" key="1">
    <citation type="submission" date="2018-06" db="EMBL/GenBank/DDBJ databases">
        <authorList>
            <consortium name="Pathogen Informatics"/>
            <person name="Doyle S."/>
        </authorList>
    </citation>
    <scope>NUCLEOTIDE SEQUENCE [LARGE SCALE GENOMIC DNA]</scope>
    <source>
        <strain evidence="1 3">NCTC10801</strain>
    </source>
</reference>
<accession>A0A380TUL0</accession>
<dbReference type="InterPro" id="IPR014972">
    <property type="entry name" value="Phage_Mu_Gp37"/>
</dbReference>
<organism evidence="1 3">
    <name type="scientific">[Actinobacillus] rossii</name>
    <dbReference type="NCBI Taxonomy" id="123820"/>
    <lineage>
        <taxon>Bacteria</taxon>
        <taxon>Pseudomonadati</taxon>
        <taxon>Pseudomonadota</taxon>
        <taxon>Gammaproteobacteria</taxon>
        <taxon>Pasteurellales</taxon>
        <taxon>Pasteurellaceae</taxon>
    </lineage>
</organism>
<keyword evidence="3" id="KW-1185">Reference proteome</keyword>
<dbReference type="EMBL" id="UFRQ01000003">
    <property type="protein sequence ID" value="SUT94153.1"/>
    <property type="molecule type" value="Genomic_DNA"/>
</dbReference>
<dbReference type="OrthoDB" id="5453249at2"/>
<name>A0A380TUL0_9PAST</name>
<sequence length="214" mass="23981">MITKIENALVERLRRGLGKLAVTVRSYGGEFNDDSIGTNRLPLVMVTYGGANVKRMNVRASRYQSTATFAIMVVTQSLRSNLAGRAGGVDSREIGAYQLITAVRRLLDSQTLGQIVQPLEPVRVRTLFNNQQVKNQRLTAYSVEYDVIFDDLSPLEDGRFPEVTQDRSSPDYIFNQYKGELSEPYPYLEQVLGNIYDPTTGASVPYTVETQEQT</sequence>
<dbReference type="Pfam" id="PF08873">
    <property type="entry name" value="Phage_Mu_Gp37"/>
    <property type="match status" value="1"/>
</dbReference>
<proteinExistence type="predicted"/>
<gene>
    <name evidence="1" type="ORF">NCTC10801_01445</name>
    <name evidence="2" type="ORF">NCTC10801_02129</name>
</gene>
<protein>
    <submittedName>
        <fullName evidence="1">Mu-like prophage protein gp37</fullName>
    </submittedName>
</protein>
<evidence type="ECO:0000313" key="2">
    <source>
        <dbReference type="EMBL" id="SUT94153.1"/>
    </source>
</evidence>
<evidence type="ECO:0000313" key="3">
    <source>
        <dbReference type="Proteomes" id="UP000254649"/>
    </source>
</evidence>